<dbReference type="InterPro" id="IPR037523">
    <property type="entry name" value="VOC_core"/>
</dbReference>
<organism evidence="2">
    <name type="scientific">Lentimicrobium saccharophilum</name>
    <dbReference type="NCBI Taxonomy" id="1678841"/>
    <lineage>
        <taxon>Bacteria</taxon>
        <taxon>Pseudomonadati</taxon>
        <taxon>Bacteroidota</taxon>
        <taxon>Bacteroidia</taxon>
        <taxon>Bacteroidales</taxon>
        <taxon>Lentimicrobiaceae</taxon>
        <taxon>Lentimicrobium</taxon>
    </lineage>
</organism>
<gene>
    <name evidence="2" type="ORF">TBC1_111866</name>
</gene>
<dbReference type="PANTHER" id="PTHR36503:SF1">
    <property type="entry name" value="BLR2520 PROTEIN"/>
    <property type="match status" value="1"/>
</dbReference>
<evidence type="ECO:0000313" key="2">
    <source>
        <dbReference type="EMBL" id="GAP43709.1"/>
    </source>
</evidence>
<name>A0A0S7BTB7_9BACT</name>
<evidence type="ECO:0000313" key="3">
    <source>
        <dbReference type="Proteomes" id="UP000053091"/>
    </source>
</evidence>
<keyword evidence="3" id="KW-1185">Reference proteome</keyword>
<dbReference type="SUPFAM" id="SSF54593">
    <property type="entry name" value="Glyoxalase/Bleomycin resistance protein/Dihydroxybiphenyl dioxygenase"/>
    <property type="match status" value="1"/>
</dbReference>
<dbReference type="Gene3D" id="3.10.180.10">
    <property type="entry name" value="2,3-Dihydroxybiphenyl 1,2-Dioxygenase, domain 1"/>
    <property type="match status" value="1"/>
</dbReference>
<dbReference type="GO" id="GO:0016829">
    <property type="term" value="F:lyase activity"/>
    <property type="evidence" value="ECO:0007669"/>
    <property type="project" value="UniProtKB-KW"/>
</dbReference>
<feature type="domain" description="VOC" evidence="1">
    <location>
        <begin position="30"/>
        <end position="153"/>
    </location>
</feature>
<dbReference type="Pfam" id="PF00903">
    <property type="entry name" value="Glyoxalase"/>
    <property type="match status" value="1"/>
</dbReference>
<dbReference type="AlphaFoldDB" id="A0A0S7BTB7"/>
<dbReference type="PROSITE" id="PS51819">
    <property type="entry name" value="VOC"/>
    <property type="match status" value="1"/>
</dbReference>
<reference evidence="2" key="1">
    <citation type="journal article" date="2015" name="Genome Announc.">
        <title>Draft Genome Sequence of Bacteroidales Strain TBC1, a Novel Isolate from a Methanogenic Wastewater Treatment System.</title>
        <authorList>
            <person name="Tourlousse D.M."/>
            <person name="Matsuura N."/>
            <person name="Sun L."/>
            <person name="Toyonaga M."/>
            <person name="Kuroda K."/>
            <person name="Ohashi A."/>
            <person name="Cruz R."/>
            <person name="Yamaguchi T."/>
            <person name="Sekiguchi Y."/>
        </authorList>
    </citation>
    <scope>NUCLEOTIDE SEQUENCE [LARGE SCALE GENOMIC DNA]</scope>
    <source>
        <strain evidence="2">TBC1</strain>
    </source>
</reference>
<proteinExistence type="predicted"/>
<dbReference type="Proteomes" id="UP000053091">
    <property type="component" value="Unassembled WGS sequence"/>
</dbReference>
<keyword evidence="2" id="KW-0456">Lyase</keyword>
<evidence type="ECO:0000259" key="1">
    <source>
        <dbReference type="PROSITE" id="PS51819"/>
    </source>
</evidence>
<dbReference type="CDD" id="cd07251">
    <property type="entry name" value="VOC_like"/>
    <property type="match status" value="1"/>
</dbReference>
<dbReference type="RefSeq" id="WP_201781647.1">
    <property type="nucleotide sequence ID" value="NZ_DF968182.1"/>
</dbReference>
<dbReference type="PANTHER" id="PTHR36503">
    <property type="entry name" value="BLR2520 PROTEIN"/>
    <property type="match status" value="1"/>
</dbReference>
<dbReference type="STRING" id="1678841.TBC1_111866"/>
<dbReference type="EMBL" id="DF968182">
    <property type="protein sequence ID" value="GAP43709.1"/>
    <property type="molecule type" value="Genomic_DNA"/>
</dbReference>
<dbReference type="InterPro" id="IPR029068">
    <property type="entry name" value="Glyas_Bleomycin-R_OHBP_Dase"/>
</dbReference>
<protein>
    <submittedName>
        <fullName evidence="2">Predicted lactoylglutathione lyase</fullName>
    </submittedName>
</protein>
<sequence length="159" mass="17718">MKQIILPAGLLFLGSIAIGQGRNDKEMEQRITFITLGVNDINASIDFYENKFGWKRSAQGSDDLIVFELCGLYLALYPKNALAHDAGVDAVGQGFRGFTISYNVRSVQEVDDLIAVLKSRGVHVVKEPQKVFWGGYSSYIGDPDGNLWEIAYNPYLKHE</sequence>
<accession>A0A0S7BTB7</accession>
<dbReference type="InterPro" id="IPR004360">
    <property type="entry name" value="Glyas_Fos-R_dOase_dom"/>
</dbReference>